<gene>
    <name evidence="2" type="ORF">NDU88_005088</name>
</gene>
<evidence type="ECO:0000313" key="3">
    <source>
        <dbReference type="Proteomes" id="UP001066276"/>
    </source>
</evidence>
<comment type="caution">
    <text evidence="2">The sequence shown here is derived from an EMBL/GenBank/DDBJ whole genome shotgun (WGS) entry which is preliminary data.</text>
</comment>
<dbReference type="EMBL" id="JANPWB010000013">
    <property type="protein sequence ID" value="KAJ1107699.1"/>
    <property type="molecule type" value="Genomic_DNA"/>
</dbReference>
<evidence type="ECO:0000256" key="1">
    <source>
        <dbReference type="SAM" id="MobiDB-lite"/>
    </source>
</evidence>
<keyword evidence="3" id="KW-1185">Reference proteome</keyword>
<dbReference type="Proteomes" id="UP001066276">
    <property type="component" value="Chromosome 9"/>
</dbReference>
<organism evidence="2 3">
    <name type="scientific">Pleurodeles waltl</name>
    <name type="common">Iberian ribbed newt</name>
    <dbReference type="NCBI Taxonomy" id="8319"/>
    <lineage>
        <taxon>Eukaryota</taxon>
        <taxon>Metazoa</taxon>
        <taxon>Chordata</taxon>
        <taxon>Craniata</taxon>
        <taxon>Vertebrata</taxon>
        <taxon>Euteleostomi</taxon>
        <taxon>Amphibia</taxon>
        <taxon>Batrachia</taxon>
        <taxon>Caudata</taxon>
        <taxon>Salamandroidea</taxon>
        <taxon>Salamandridae</taxon>
        <taxon>Pleurodelinae</taxon>
        <taxon>Pleurodeles</taxon>
    </lineage>
</organism>
<reference evidence="2" key="1">
    <citation type="journal article" date="2022" name="bioRxiv">
        <title>Sequencing and chromosome-scale assembly of the giantPleurodeles waltlgenome.</title>
        <authorList>
            <person name="Brown T."/>
            <person name="Elewa A."/>
            <person name="Iarovenko S."/>
            <person name="Subramanian E."/>
            <person name="Araus A.J."/>
            <person name="Petzold A."/>
            <person name="Susuki M."/>
            <person name="Suzuki K.-i.T."/>
            <person name="Hayashi T."/>
            <person name="Toyoda A."/>
            <person name="Oliveira C."/>
            <person name="Osipova E."/>
            <person name="Leigh N.D."/>
            <person name="Simon A."/>
            <person name="Yun M.H."/>
        </authorList>
    </citation>
    <scope>NUCLEOTIDE SEQUENCE</scope>
    <source>
        <strain evidence="2">20211129_DDA</strain>
        <tissue evidence="2">Liver</tissue>
    </source>
</reference>
<evidence type="ECO:0000313" key="2">
    <source>
        <dbReference type="EMBL" id="KAJ1107699.1"/>
    </source>
</evidence>
<feature type="region of interest" description="Disordered" evidence="1">
    <location>
        <begin position="68"/>
        <end position="114"/>
    </location>
</feature>
<proteinExistence type="predicted"/>
<sequence length="114" mass="12333">MYLVLLVSRGVGTDAAVQSCRGRSAVTLADPILTPGGCRWAQMEQKEGGTSDEEVQREQQRVVEIIAAMSRDELSPTPSPDVEEAEDSDVSHNTSSEDSDAPLPIITLETDKFI</sequence>
<name>A0AAV7MX10_PLEWA</name>
<protein>
    <submittedName>
        <fullName evidence="2">Uncharacterized protein</fullName>
    </submittedName>
</protein>
<dbReference type="AlphaFoldDB" id="A0AAV7MX10"/>
<accession>A0AAV7MX10</accession>